<dbReference type="Proteomes" id="UP000190961">
    <property type="component" value="Unassembled WGS sequence"/>
</dbReference>
<evidence type="ECO:0000313" key="9">
    <source>
        <dbReference type="Proteomes" id="UP000190961"/>
    </source>
</evidence>
<dbReference type="PANTHER" id="PTHR10742">
    <property type="entry name" value="FLAVIN MONOAMINE OXIDASE"/>
    <property type="match status" value="1"/>
</dbReference>
<dbReference type="InterPro" id="IPR036188">
    <property type="entry name" value="FAD/NAD-bd_sf"/>
</dbReference>
<evidence type="ECO:0000256" key="6">
    <source>
        <dbReference type="ARBA" id="ARBA00047321"/>
    </source>
</evidence>
<evidence type="ECO:0000256" key="5">
    <source>
        <dbReference type="ARBA" id="ARBA00023070"/>
    </source>
</evidence>
<dbReference type="GO" id="GO:0050361">
    <property type="term" value="F:tryptophan 2-monooxygenase activity"/>
    <property type="evidence" value="ECO:0007669"/>
    <property type="project" value="UniProtKB-EC"/>
</dbReference>
<dbReference type="SUPFAM" id="SSF51905">
    <property type="entry name" value="FAD/NAD(P)-binding domain"/>
    <property type="match status" value="1"/>
</dbReference>
<proteinExistence type="inferred from homology"/>
<evidence type="ECO:0000256" key="2">
    <source>
        <dbReference type="ARBA" id="ARBA00005833"/>
    </source>
</evidence>
<dbReference type="RefSeq" id="WP_079687278.1">
    <property type="nucleotide sequence ID" value="NZ_FUZU01000002.1"/>
</dbReference>
<dbReference type="OrthoDB" id="56323at2"/>
<reference evidence="8 9" key="1">
    <citation type="submission" date="2017-02" db="EMBL/GenBank/DDBJ databases">
        <authorList>
            <person name="Peterson S.W."/>
        </authorList>
    </citation>
    <scope>NUCLEOTIDE SEQUENCE [LARGE SCALE GENOMIC DNA]</scope>
    <source>
        <strain evidence="8 9">DSM 25262</strain>
    </source>
</reference>
<comment type="pathway">
    <text evidence="1">Plant hormone metabolism; auxin biosynthesis.</text>
</comment>
<dbReference type="InterPro" id="IPR002937">
    <property type="entry name" value="Amino_oxidase"/>
</dbReference>
<keyword evidence="5" id="KW-0073">Auxin biosynthesis</keyword>
<dbReference type="Pfam" id="PF13450">
    <property type="entry name" value="NAD_binding_8"/>
    <property type="match status" value="1"/>
</dbReference>
<comment type="catalytic activity">
    <reaction evidence="6">
        <text>L-tryptophan + O2 = indole-3-acetamide + CO2 + H2O</text>
        <dbReference type="Rhea" id="RHEA:16165"/>
        <dbReference type="ChEBI" id="CHEBI:15377"/>
        <dbReference type="ChEBI" id="CHEBI:15379"/>
        <dbReference type="ChEBI" id="CHEBI:16031"/>
        <dbReference type="ChEBI" id="CHEBI:16526"/>
        <dbReference type="ChEBI" id="CHEBI:57912"/>
        <dbReference type="EC" id="1.13.12.3"/>
    </reaction>
</comment>
<evidence type="ECO:0000259" key="7">
    <source>
        <dbReference type="Pfam" id="PF01593"/>
    </source>
</evidence>
<evidence type="ECO:0000256" key="1">
    <source>
        <dbReference type="ARBA" id="ARBA00004814"/>
    </source>
</evidence>
<sequence>MNRRKALQQIGLGVSAGLVLPAWLSSCKDDDPAPSNTYNGVIGIVGAGAAGLHAADVLRSKGIPVRVFEASDRIGGRVRTIQRITQPDDALLFDPANESISEFPAELGAQFIWGSDSAWGKIVSQLNVPVIEFYTQGSDIFIVDGTIKSAAELAGDADFIAAKNFVTNLSSNASTGSVQQAIASAGINARMFSILNSWIGNTAGTSNTLLGIKTLAEGISLRIRNSQQLILKANPMEDVLLSRYSNVLPYVEMNSVVKTINYSGDKITIGGEKNGAEAFTAEVDRLIIAVPVSILKSAAISFTPALPSDKSTALSRLDMDGSIRLRLEFKKNFWGMNSAYIYGGTQAPEYFNAGIGRDPLQKTLDITIQGPKAEELSALGKDMVPVILSELDAVYNGQATANIRRDAQDTILYTIMDWSKVPYIQGGVSYVKPGGSNADRITLSAAVSEKLFFAGEATDIVGEAGTISGAIQSAERAALEVVDTITLA</sequence>
<dbReference type="STRING" id="688867.SAMN05660236_2693"/>
<dbReference type="Gene3D" id="3.50.50.60">
    <property type="entry name" value="FAD/NAD(P)-binding domain"/>
    <property type="match status" value="1"/>
</dbReference>
<dbReference type="EMBL" id="FUZU01000002">
    <property type="protein sequence ID" value="SKC71940.1"/>
    <property type="molecule type" value="Genomic_DNA"/>
</dbReference>
<dbReference type="AlphaFoldDB" id="A0A1T5L7M6"/>
<accession>A0A1T5L7M6</accession>
<name>A0A1T5L7M6_9BACT</name>
<dbReference type="PANTHER" id="PTHR10742:SF410">
    <property type="entry name" value="LYSINE-SPECIFIC HISTONE DEMETHYLASE 2"/>
    <property type="match status" value="1"/>
</dbReference>
<evidence type="ECO:0000256" key="3">
    <source>
        <dbReference type="ARBA" id="ARBA00012535"/>
    </source>
</evidence>
<organism evidence="8 9">
    <name type="scientific">Ohtaekwangia koreensis</name>
    <dbReference type="NCBI Taxonomy" id="688867"/>
    <lineage>
        <taxon>Bacteria</taxon>
        <taxon>Pseudomonadati</taxon>
        <taxon>Bacteroidota</taxon>
        <taxon>Cytophagia</taxon>
        <taxon>Cytophagales</taxon>
        <taxon>Fulvivirgaceae</taxon>
        <taxon>Ohtaekwangia</taxon>
    </lineage>
</organism>
<dbReference type="InterPro" id="IPR050281">
    <property type="entry name" value="Flavin_monoamine_oxidase"/>
</dbReference>
<dbReference type="PRINTS" id="PR00419">
    <property type="entry name" value="ADXRDTASE"/>
</dbReference>
<protein>
    <recommendedName>
        <fullName evidence="4">Tryptophan 2-monooxygenase</fullName>
        <ecNumber evidence="3">1.13.12.3</ecNumber>
    </recommendedName>
</protein>
<keyword evidence="9" id="KW-1185">Reference proteome</keyword>
<dbReference type="PROSITE" id="PS51257">
    <property type="entry name" value="PROKAR_LIPOPROTEIN"/>
    <property type="match status" value="1"/>
</dbReference>
<evidence type="ECO:0000313" key="8">
    <source>
        <dbReference type="EMBL" id="SKC71940.1"/>
    </source>
</evidence>
<comment type="similarity">
    <text evidence="2">Belongs to the tryptophan 2-monooxygenase family.</text>
</comment>
<dbReference type="GO" id="GO:0009851">
    <property type="term" value="P:auxin biosynthetic process"/>
    <property type="evidence" value="ECO:0007669"/>
    <property type="project" value="UniProtKB-KW"/>
</dbReference>
<gene>
    <name evidence="8" type="ORF">SAMN05660236_2693</name>
</gene>
<evidence type="ECO:0000256" key="4">
    <source>
        <dbReference type="ARBA" id="ARBA00017871"/>
    </source>
</evidence>
<dbReference type="EC" id="1.13.12.3" evidence="3"/>
<dbReference type="Pfam" id="PF01593">
    <property type="entry name" value="Amino_oxidase"/>
    <property type="match status" value="1"/>
</dbReference>
<feature type="domain" description="Amine oxidase" evidence="7">
    <location>
        <begin position="251"/>
        <end position="481"/>
    </location>
</feature>